<feature type="transmembrane region" description="Helical" evidence="6">
    <location>
        <begin position="57"/>
        <end position="76"/>
    </location>
</feature>
<proteinExistence type="predicted"/>
<evidence type="ECO:0000256" key="2">
    <source>
        <dbReference type="ARBA" id="ARBA00022475"/>
    </source>
</evidence>
<evidence type="ECO:0000256" key="1">
    <source>
        <dbReference type="ARBA" id="ARBA00004651"/>
    </source>
</evidence>
<name>A0A0A1VR80_MICAE</name>
<dbReference type="PANTHER" id="PTHR34187:SF2">
    <property type="entry name" value="DUF202 DOMAIN-CONTAINING PROTEIN"/>
    <property type="match status" value="1"/>
</dbReference>
<organism evidence="8 9">
    <name type="scientific">Microcystis aeruginosa NIES-44</name>
    <dbReference type="NCBI Taxonomy" id="449439"/>
    <lineage>
        <taxon>Bacteria</taxon>
        <taxon>Bacillati</taxon>
        <taxon>Cyanobacteriota</taxon>
        <taxon>Cyanophyceae</taxon>
        <taxon>Oscillatoriophycideae</taxon>
        <taxon>Chroococcales</taxon>
        <taxon>Microcystaceae</taxon>
        <taxon>Microcystis</taxon>
    </lineage>
</organism>
<evidence type="ECO:0000256" key="4">
    <source>
        <dbReference type="ARBA" id="ARBA00022989"/>
    </source>
</evidence>
<dbReference type="AlphaFoldDB" id="A0A0A1VR80"/>
<dbReference type="InterPro" id="IPR052053">
    <property type="entry name" value="IM_YidH-like"/>
</dbReference>
<dbReference type="Proteomes" id="UP000030321">
    <property type="component" value="Unassembled WGS sequence"/>
</dbReference>
<keyword evidence="2" id="KW-1003">Cell membrane</keyword>
<feature type="domain" description="DUF202" evidence="7">
    <location>
        <begin position="18"/>
        <end position="85"/>
    </location>
</feature>
<evidence type="ECO:0000313" key="8">
    <source>
        <dbReference type="EMBL" id="GAL91918.1"/>
    </source>
</evidence>
<evidence type="ECO:0000313" key="9">
    <source>
        <dbReference type="Proteomes" id="UP000030321"/>
    </source>
</evidence>
<evidence type="ECO:0000256" key="6">
    <source>
        <dbReference type="SAM" id="Phobius"/>
    </source>
</evidence>
<protein>
    <recommendedName>
        <fullName evidence="7">DUF202 domain-containing protein</fullName>
    </recommendedName>
</protein>
<comment type="subcellular location">
    <subcellularLocation>
        <location evidence="1">Cell membrane</location>
        <topology evidence="1">Multi-pass membrane protein</topology>
    </subcellularLocation>
</comment>
<keyword evidence="3 6" id="KW-0812">Transmembrane</keyword>
<evidence type="ECO:0000259" key="7">
    <source>
        <dbReference type="Pfam" id="PF02656"/>
    </source>
</evidence>
<dbReference type="EMBL" id="BBPA01000015">
    <property type="protein sequence ID" value="GAL91918.1"/>
    <property type="molecule type" value="Genomic_DNA"/>
</dbReference>
<gene>
    <name evidence="8" type="ORF">N44_00206</name>
</gene>
<feature type="transmembrane region" description="Helical" evidence="6">
    <location>
        <begin position="97"/>
        <end position="118"/>
    </location>
</feature>
<dbReference type="InterPro" id="IPR003807">
    <property type="entry name" value="DUF202"/>
</dbReference>
<dbReference type="Pfam" id="PF02656">
    <property type="entry name" value="DUF202"/>
    <property type="match status" value="1"/>
</dbReference>
<keyword evidence="5 6" id="KW-0472">Membrane</keyword>
<dbReference type="GO" id="GO:0005886">
    <property type="term" value="C:plasma membrane"/>
    <property type="evidence" value="ECO:0007669"/>
    <property type="project" value="UniProtKB-SubCell"/>
</dbReference>
<comment type="caution">
    <text evidence="8">The sequence shown here is derived from an EMBL/GenBank/DDBJ whole genome shotgun (WGS) entry which is preliminary data.</text>
</comment>
<feature type="transmembrane region" description="Helical" evidence="6">
    <location>
        <begin position="27"/>
        <end position="45"/>
    </location>
</feature>
<evidence type="ECO:0000256" key="5">
    <source>
        <dbReference type="ARBA" id="ARBA00023136"/>
    </source>
</evidence>
<keyword evidence="4 6" id="KW-1133">Transmembrane helix</keyword>
<accession>A0A0A1VR80</accession>
<sequence>MLFKSRKTKQKFNPDYWRDHSANERTYLSWMRASIALMGFGLVILRLRTVSSPSLGLGWLLGFVFAMVGLLTVVIATRRYFLIRRAIDSNSYEPAQVWIICFSIAIAGLGSGILYFVATSPDSGGVESIGFD</sequence>
<reference evidence="9" key="1">
    <citation type="journal article" date="2015" name="Genome">
        <title>Whole Genome Sequence of the Non-Microcystin-Producing Microcystis aeruginosa Strain NIES-44.</title>
        <authorList>
            <person name="Okano K."/>
            <person name="Miyata N."/>
            <person name="Ozaki Y."/>
        </authorList>
    </citation>
    <scope>NUCLEOTIDE SEQUENCE [LARGE SCALE GENOMIC DNA]</scope>
    <source>
        <strain evidence="9">NIES-44</strain>
    </source>
</reference>
<dbReference type="RefSeq" id="WP_045357391.1">
    <property type="nucleotide sequence ID" value="NZ_BBPA01000015.1"/>
</dbReference>
<dbReference type="PANTHER" id="PTHR34187">
    <property type="entry name" value="FGR18P"/>
    <property type="match status" value="1"/>
</dbReference>
<evidence type="ECO:0000256" key="3">
    <source>
        <dbReference type="ARBA" id="ARBA00022692"/>
    </source>
</evidence>